<keyword evidence="1" id="KW-1277">Toxin-antitoxin system</keyword>
<name>A5G9Z6_GEOUR</name>
<dbReference type="Gene3D" id="3.30.2310.20">
    <property type="entry name" value="RelE-like"/>
    <property type="match status" value="1"/>
</dbReference>
<proteinExistence type="predicted"/>
<reference evidence="2 3" key="1">
    <citation type="submission" date="2007-05" db="EMBL/GenBank/DDBJ databases">
        <title>Complete sequence of Geobacter uraniireducens Rf4.</title>
        <authorList>
            <consortium name="US DOE Joint Genome Institute"/>
            <person name="Copeland A."/>
            <person name="Lucas S."/>
            <person name="Lapidus A."/>
            <person name="Barry K."/>
            <person name="Detter J.C."/>
            <person name="Glavina del Rio T."/>
            <person name="Hammon N."/>
            <person name="Israni S."/>
            <person name="Dalin E."/>
            <person name="Tice H."/>
            <person name="Pitluck S."/>
            <person name="Chertkov O."/>
            <person name="Brettin T."/>
            <person name="Bruce D."/>
            <person name="Han C."/>
            <person name="Schmutz J."/>
            <person name="Larimer F."/>
            <person name="Land M."/>
            <person name="Hauser L."/>
            <person name="Kyrpides N."/>
            <person name="Mikhailova N."/>
            <person name="Shelobolina E."/>
            <person name="Aklujkar M."/>
            <person name="Lovley D."/>
            <person name="Richardson P."/>
        </authorList>
    </citation>
    <scope>NUCLEOTIDE SEQUENCE [LARGE SCALE GENOMIC DNA]</scope>
    <source>
        <strain evidence="2 3">Rf4</strain>
    </source>
</reference>
<dbReference type="Pfam" id="PF05016">
    <property type="entry name" value="ParE_toxin"/>
    <property type="match status" value="1"/>
</dbReference>
<dbReference type="EMBL" id="CP000698">
    <property type="protein sequence ID" value="ABQ25607.1"/>
    <property type="molecule type" value="Genomic_DNA"/>
</dbReference>
<dbReference type="KEGG" id="gur:Gura_1406"/>
<evidence type="ECO:0000313" key="3">
    <source>
        <dbReference type="Proteomes" id="UP000006695"/>
    </source>
</evidence>
<protein>
    <recommendedName>
        <fullName evidence="4">Type II toxin-antitoxin system RelE/ParE family toxin</fullName>
    </recommendedName>
</protein>
<dbReference type="HOGENOM" id="CLU_2934983_0_0_7"/>
<dbReference type="InterPro" id="IPR007712">
    <property type="entry name" value="RelE/ParE_toxin"/>
</dbReference>
<accession>A5G9Z6</accession>
<dbReference type="AlphaFoldDB" id="A5G9Z6"/>
<gene>
    <name evidence="2" type="ordered locus">Gura_1406</name>
</gene>
<dbReference type="STRING" id="351605.Gura_1406"/>
<evidence type="ECO:0000313" key="2">
    <source>
        <dbReference type="EMBL" id="ABQ25607.1"/>
    </source>
</evidence>
<organism evidence="2 3">
    <name type="scientific">Geotalea uraniireducens (strain Rf4)</name>
    <name type="common">Geobacter uraniireducens</name>
    <dbReference type="NCBI Taxonomy" id="351605"/>
    <lineage>
        <taxon>Bacteria</taxon>
        <taxon>Pseudomonadati</taxon>
        <taxon>Thermodesulfobacteriota</taxon>
        <taxon>Desulfuromonadia</taxon>
        <taxon>Geobacterales</taxon>
        <taxon>Geobacteraceae</taxon>
        <taxon>Geotalea</taxon>
    </lineage>
</organism>
<dbReference type="Proteomes" id="UP000006695">
    <property type="component" value="Chromosome"/>
</dbReference>
<evidence type="ECO:0008006" key="4">
    <source>
        <dbReference type="Google" id="ProtNLM"/>
    </source>
</evidence>
<keyword evidence="3" id="KW-1185">Reference proteome</keyword>
<evidence type="ECO:0000256" key="1">
    <source>
        <dbReference type="ARBA" id="ARBA00022649"/>
    </source>
</evidence>
<sequence length="60" mass="7099">MPEFPTSGRNLPEFPDSPYREVIVDPYRIVYRHIPTTAQIYIIAVVHGKRLLREESWDND</sequence>
<dbReference type="RefSeq" id="WP_011938323.1">
    <property type="nucleotide sequence ID" value="NC_009483.1"/>
</dbReference>
<dbReference type="InterPro" id="IPR035093">
    <property type="entry name" value="RelE/ParE_toxin_dom_sf"/>
</dbReference>